<feature type="transmembrane region" description="Helical" evidence="7">
    <location>
        <begin position="241"/>
        <end position="264"/>
    </location>
</feature>
<comment type="subcellular location">
    <subcellularLocation>
        <location evidence="1">Cell membrane</location>
        <topology evidence="1">Multi-pass membrane protein</topology>
    </subcellularLocation>
</comment>
<dbReference type="SUPFAM" id="SSF56281">
    <property type="entry name" value="Metallo-hydrolase/oxidoreductase"/>
    <property type="match status" value="1"/>
</dbReference>
<feature type="transmembrane region" description="Helical" evidence="7">
    <location>
        <begin position="321"/>
        <end position="341"/>
    </location>
</feature>
<dbReference type="GO" id="GO:0005886">
    <property type="term" value="C:plasma membrane"/>
    <property type="evidence" value="ECO:0007669"/>
    <property type="project" value="UniProtKB-SubCell"/>
</dbReference>
<feature type="region of interest" description="Disordered" evidence="6">
    <location>
        <begin position="737"/>
        <end position="783"/>
    </location>
</feature>
<dbReference type="GO" id="GO:0030420">
    <property type="term" value="P:establishment of competence for transformation"/>
    <property type="evidence" value="ECO:0007669"/>
    <property type="project" value="InterPro"/>
</dbReference>
<dbReference type="Gene3D" id="3.60.15.10">
    <property type="entry name" value="Ribonuclease Z/Hydroxyacylglutathione hydrolase-like"/>
    <property type="match status" value="2"/>
</dbReference>
<keyword evidence="5 7" id="KW-0472">Membrane</keyword>
<dbReference type="Pfam" id="PF00753">
    <property type="entry name" value="Lactamase_B"/>
    <property type="match status" value="1"/>
</dbReference>
<evidence type="ECO:0000256" key="5">
    <source>
        <dbReference type="ARBA" id="ARBA00023136"/>
    </source>
</evidence>
<dbReference type="InterPro" id="IPR052159">
    <property type="entry name" value="Competence_DNA_uptake"/>
</dbReference>
<evidence type="ECO:0000256" key="4">
    <source>
        <dbReference type="ARBA" id="ARBA00022989"/>
    </source>
</evidence>
<dbReference type="EMBL" id="NIOF01000003">
    <property type="protein sequence ID" value="OWQ91589.1"/>
    <property type="molecule type" value="Genomic_DNA"/>
</dbReference>
<dbReference type="InterPro" id="IPR036866">
    <property type="entry name" value="RibonucZ/Hydroxyglut_hydro"/>
</dbReference>
<dbReference type="InterPro" id="IPR004797">
    <property type="entry name" value="Competence_ComEC/Rec2"/>
</dbReference>
<organism evidence="9 10">
    <name type="scientific">Roseateles aquatilis</name>
    <dbReference type="NCBI Taxonomy" id="431061"/>
    <lineage>
        <taxon>Bacteria</taxon>
        <taxon>Pseudomonadati</taxon>
        <taxon>Pseudomonadota</taxon>
        <taxon>Betaproteobacteria</taxon>
        <taxon>Burkholderiales</taxon>
        <taxon>Sphaerotilaceae</taxon>
        <taxon>Roseateles</taxon>
    </lineage>
</organism>
<dbReference type="PANTHER" id="PTHR30619">
    <property type="entry name" value="DNA INTERNALIZATION/COMPETENCE PROTEIN COMEC/REC2"/>
    <property type="match status" value="1"/>
</dbReference>
<dbReference type="InterPro" id="IPR035681">
    <property type="entry name" value="ComA-like_MBL"/>
</dbReference>
<dbReference type="Proteomes" id="UP000197468">
    <property type="component" value="Unassembled WGS sequence"/>
</dbReference>
<evidence type="ECO:0000259" key="8">
    <source>
        <dbReference type="SMART" id="SM00849"/>
    </source>
</evidence>
<evidence type="ECO:0000256" key="3">
    <source>
        <dbReference type="ARBA" id="ARBA00022692"/>
    </source>
</evidence>
<feature type="transmembrane region" description="Helical" evidence="7">
    <location>
        <begin position="380"/>
        <end position="397"/>
    </location>
</feature>
<dbReference type="NCBIfam" id="TIGR00361">
    <property type="entry name" value="ComEC_Rec2"/>
    <property type="match status" value="1"/>
</dbReference>
<feature type="transmembrane region" description="Helical" evidence="7">
    <location>
        <begin position="279"/>
        <end position="300"/>
    </location>
</feature>
<dbReference type="InterPro" id="IPR004477">
    <property type="entry name" value="ComEC_N"/>
</dbReference>
<evidence type="ECO:0000313" key="9">
    <source>
        <dbReference type="EMBL" id="OWQ91589.1"/>
    </source>
</evidence>
<protein>
    <submittedName>
        <fullName evidence="9">DNA internalization-related competence protein ComEC/Rec2</fullName>
    </submittedName>
</protein>
<keyword evidence="10" id="KW-1185">Reference proteome</keyword>
<dbReference type="AlphaFoldDB" id="A0A246JG53"/>
<dbReference type="Pfam" id="PF03772">
    <property type="entry name" value="Competence"/>
    <property type="match status" value="1"/>
</dbReference>
<keyword evidence="3 7" id="KW-0812">Transmembrane</keyword>
<keyword evidence="4 7" id="KW-1133">Transmembrane helix</keyword>
<dbReference type="SMART" id="SM00849">
    <property type="entry name" value="Lactamase_B"/>
    <property type="match status" value="1"/>
</dbReference>
<gene>
    <name evidence="9" type="ORF">CDN99_10655</name>
</gene>
<evidence type="ECO:0000256" key="6">
    <source>
        <dbReference type="SAM" id="MobiDB-lite"/>
    </source>
</evidence>
<dbReference type="Pfam" id="PF13567">
    <property type="entry name" value="DUF4131"/>
    <property type="match status" value="1"/>
</dbReference>
<dbReference type="InterPro" id="IPR025405">
    <property type="entry name" value="DUF4131"/>
</dbReference>
<evidence type="ECO:0000313" key="10">
    <source>
        <dbReference type="Proteomes" id="UP000197468"/>
    </source>
</evidence>
<feature type="domain" description="Metallo-beta-lactamase" evidence="8">
    <location>
        <begin position="516"/>
        <end position="700"/>
    </location>
</feature>
<dbReference type="NCBIfam" id="TIGR00360">
    <property type="entry name" value="ComEC_N-term"/>
    <property type="match status" value="1"/>
</dbReference>
<accession>A0A246JG53</accession>
<dbReference type="PANTHER" id="PTHR30619:SF1">
    <property type="entry name" value="RECOMBINATION PROTEIN 2"/>
    <property type="match status" value="1"/>
</dbReference>
<reference evidence="9 10" key="1">
    <citation type="journal article" date="2008" name="Int. J. Syst. Evol. Microbiol.">
        <title>Description of Roseateles aquatilis sp. nov. and Roseateles terrae sp. nov., in the class Betaproteobacteria, and emended description of the genus Roseateles.</title>
        <authorList>
            <person name="Gomila M."/>
            <person name="Bowien B."/>
            <person name="Falsen E."/>
            <person name="Moore E.R."/>
            <person name="Lalucat J."/>
        </authorList>
    </citation>
    <scope>NUCLEOTIDE SEQUENCE [LARGE SCALE GENOMIC DNA]</scope>
    <source>
        <strain evidence="9 10">CCUG 48205</strain>
    </source>
</reference>
<sequence>MTALLGMGAVHTLPVLPARAGWWAWSAATVLVVMSIAFVGACRRHWAAWAAVAGLIGFGQTAWRAELRMVEVLPAALEGQVLTMTGRIGSLPQRSAGMGGVEGWRFVLDVDVGAAPLPLPLRILLSCYQMPSAPRAGERWRLDVKLRRPRGLVNPHGFDQALWMLEQDLPAAGSCRAHGQRRLDEGGIGITALRQTLRDAIDRHVRDARGAGVLTALSLGDQGAVGAADWALYRDTGVAHLLSVSGLHVTMFAWLAGAATGWAWRRTGGLCLRWPAPRAAMWVGVAAAGLYTLFSGWGVPAQRTFGLLLILALLRQCGARWPWTLSLAVAAAVVCLVDPWALVQPGFWLSFCAVALLMAADQPAAPGWRGALRGAWRTQWLVTLGLAPLTLLLFQQVSVVGLLANAVAIPLVTYAITPLAMLGTAWSPLWTVGSWLVAALNTVLEALRDWPLAVWHLPWAPPWAQALGLVGGVAAAMPWPWRPRLAGLALCLPMLWPVVERPMPGHVELWLPDVGQGGAAILRTHRHTMVYDTGPRWGPGSDAAQRVLLPLLRGWGERRLDLLMVSHADQDHAGGTGSLLRGMPVAARLGAVPAGRPCVRGQAWEWDGVRFEVLAPAEGEGGEVKRNAASCVLRVEANGRRVLLTGDIEAPQEARLLRRDGVEGLRAEVIVVPHHGSRTSSSTPFVQAVAPRVAVVQSGYLNRFGHPRPEVVARYRAAGAALLNTVDCGAWRWRSDREEAPSAGCEQGRRRRYWTTASSLSREDAGQAENEDPAGSTWMSPAR</sequence>
<dbReference type="CDD" id="cd07731">
    <property type="entry name" value="ComA-like_MBL-fold"/>
    <property type="match status" value="1"/>
</dbReference>
<comment type="caution">
    <text evidence="9">The sequence shown here is derived from an EMBL/GenBank/DDBJ whole genome shotgun (WGS) entry which is preliminary data.</text>
</comment>
<dbReference type="OrthoDB" id="9761531at2"/>
<name>A0A246JG53_9BURK</name>
<dbReference type="InterPro" id="IPR001279">
    <property type="entry name" value="Metallo-B-lactamas"/>
</dbReference>
<feature type="transmembrane region" description="Helical" evidence="7">
    <location>
        <begin position="20"/>
        <end position="41"/>
    </location>
</feature>
<keyword evidence="2" id="KW-1003">Cell membrane</keyword>
<proteinExistence type="predicted"/>
<feature type="transmembrane region" description="Helical" evidence="7">
    <location>
        <begin position="403"/>
        <end position="422"/>
    </location>
</feature>
<dbReference type="RefSeq" id="WP_088384816.1">
    <property type="nucleotide sequence ID" value="NZ_NIOF01000003.1"/>
</dbReference>
<evidence type="ECO:0000256" key="2">
    <source>
        <dbReference type="ARBA" id="ARBA00022475"/>
    </source>
</evidence>
<evidence type="ECO:0000256" key="7">
    <source>
        <dbReference type="SAM" id="Phobius"/>
    </source>
</evidence>
<evidence type="ECO:0000256" key="1">
    <source>
        <dbReference type="ARBA" id="ARBA00004651"/>
    </source>
</evidence>